<keyword evidence="5" id="KW-0677">Repeat</keyword>
<evidence type="ECO:0000256" key="1">
    <source>
        <dbReference type="ARBA" id="ARBA00004167"/>
    </source>
</evidence>
<protein>
    <recommendedName>
        <fullName evidence="13">Ig-like domain-containing protein</fullName>
    </recommendedName>
</protein>
<dbReference type="SMART" id="SM00409">
    <property type="entry name" value="IG"/>
    <property type="match status" value="9"/>
</dbReference>
<feature type="domain" description="Ig-like" evidence="13">
    <location>
        <begin position="2445"/>
        <end position="2539"/>
    </location>
</feature>
<feature type="domain" description="Ig-like" evidence="13">
    <location>
        <begin position="2248"/>
        <end position="2339"/>
    </location>
</feature>
<dbReference type="FunFam" id="2.60.40.10:FF:000076">
    <property type="entry name" value="Leucine-rich repeat and Ig domain-containing 4"/>
    <property type="match status" value="1"/>
</dbReference>
<dbReference type="GO" id="GO:0016020">
    <property type="term" value="C:membrane"/>
    <property type="evidence" value="ECO:0007669"/>
    <property type="project" value="UniProtKB-SubCell"/>
</dbReference>
<evidence type="ECO:0000256" key="4">
    <source>
        <dbReference type="ARBA" id="ARBA00022729"/>
    </source>
</evidence>
<feature type="region of interest" description="Disordered" evidence="11">
    <location>
        <begin position="1729"/>
        <end position="1777"/>
    </location>
</feature>
<dbReference type="PROSITE" id="PS51450">
    <property type="entry name" value="LRR"/>
    <property type="match status" value="1"/>
</dbReference>
<dbReference type="InterPro" id="IPR007110">
    <property type="entry name" value="Ig-like_dom"/>
</dbReference>
<dbReference type="InterPro" id="IPR013098">
    <property type="entry name" value="Ig_I-set"/>
</dbReference>
<evidence type="ECO:0000259" key="13">
    <source>
        <dbReference type="PROSITE" id="PS50835"/>
    </source>
</evidence>
<dbReference type="InterPro" id="IPR050467">
    <property type="entry name" value="LRFN"/>
</dbReference>
<comment type="subcellular location">
    <subcellularLocation>
        <location evidence="1">Membrane</location>
        <topology evidence="1">Single-pass membrane protein</topology>
    </subcellularLocation>
</comment>
<feature type="compositionally biased region" description="Low complexity" evidence="11">
    <location>
        <begin position="1924"/>
        <end position="1938"/>
    </location>
</feature>
<feature type="region of interest" description="Disordered" evidence="11">
    <location>
        <begin position="964"/>
        <end position="988"/>
    </location>
</feature>
<feature type="region of interest" description="Disordered" evidence="11">
    <location>
        <begin position="1682"/>
        <end position="1703"/>
    </location>
</feature>
<name>A0A8C4QNB7_EPTBU</name>
<dbReference type="SMART" id="SM00369">
    <property type="entry name" value="LRR_TYP"/>
    <property type="match status" value="6"/>
</dbReference>
<feature type="domain" description="Ig-like" evidence="13">
    <location>
        <begin position="2648"/>
        <end position="2738"/>
    </location>
</feature>
<dbReference type="SUPFAM" id="SSF48726">
    <property type="entry name" value="Immunoglobulin"/>
    <property type="match status" value="9"/>
</dbReference>
<keyword evidence="9" id="KW-0325">Glycoprotein</keyword>
<feature type="domain" description="Ig-like" evidence="13">
    <location>
        <begin position="493"/>
        <end position="565"/>
    </location>
</feature>
<dbReference type="PANTHER" id="PTHR45842">
    <property type="entry name" value="SYNAPTIC ADHESION-LIKE MOLECULE SALM"/>
    <property type="match status" value="1"/>
</dbReference>
<feature type="domain" description="Ig-like" evidence="13">
    <location>
        <begin position="2151"/>
        <end position="2243"/>
    </location>
</feature>
<feature type="domain" description="Ig-like" evidence="13">
    <location>
        <begin position="2743"/>
        <end position="2828"/>
    </location>
</feature>
<sequence>MAGRWPGCSLASFLVLLLTTVLMVTPGMDSCPKTCTCPTPSDVHCTFRSLPTIPRGLSSLTRRINMGYNKIWKLMKGSFEMLLNLEVLLLHSNNIYNLPGKVFKQLSSLQFLKLSYNKVKVINRETFYGLKSILRLHLDNNRIEFIHPDAFHGIVNLRLLNLEGNRLRYLHPNTFVTFWILDHIRLSTIKHLYLSENELHQLNPNLLSCMDALEYLYLQGNPWACDCDLTWILDWDKKHHDVMKCKRDRTSSGGRLCPRCATPPMYKDKELFHMMYKSMACRRPNISSPLKHRDSRLWEDSDMYIFPIPDLQPSIGTLMLNLSDNSMNKAELVCQVQNPKDLDDLRWSLNGDVLTTNVSYVAQLSCKLDQNQDLQTIWKIIAFYSDYPLQLQKASALEDLLNPVFEYKQLTNNKSLYFTGITAIISGSPSWLLQSTMLLQLDRRSSNINTLFLNLSVMVGIVHNVTQSWERRANWAMIKRDKETQQEVVTWNGNTVDLHCHAFGFPKPNVMWVLPDGSILRSTSEQDETRFSISTEGKLTIQLVAMADRGVYQCVASAGDDRDVVPFHLEVLSTNSWDINGAEVVQDEGEMLILPCNTSGLPIPYVVWVFPDRSIMKSEDRLVADNGTLIVPRAETNGYYTCLAINRYGADALTHKIVIQHKPQQLLPARGQGTETNFRVPLENQTIWGNDQESGDGEAFMLNSIKPTVSQTKDVEEEAEGPFESYLVKAELKSANKKIIKEFPKGRRPLSHRRRGQNLGKLNPQQWAEILAKVRDRSQNRVKPTRPRNTKTTTKTMETIKLSTIPPQVTLVQDHEFLDVTEQSQDRLNEISTRGLTQKHHLQVSFLQELLESGLTVASTESKTTKAPSKNYDISESKNKKNYWEEKASRSKGISLGETTTHPTDPFPDAGRFGVSEKAEPLSSYMITQTTKPIPTHFTVRYSPDEAEHMFMTSLVPPVEDQRSLEVKSKKYDTGDRKSDDEKEHMKSIHDLTSNKIKNIRTFSTQELNTPGKITTTTAATPRIKPNQAKDLSFSSHGFETSGDRISNEHQRKQHFRSFTTSQQSRVIEDKETGERRHLQQWTTSPFFFGPQGTTNGMRAAVSPNQPIIPREPDALLVNHIKESRKDHEAKTEGFTPIVDKETTTKMFVSTSYADNFIIPRPHDLPAVQLQKPFAAIDDRVIKAMEPQNLFEDAIQSPGDISHDTFLVHEMQKSLDMFDYKTTAKYDDILRMTEHTATTSGREMSIDLTNQSTWQAERHPGLSFGRPSKTPTDEHSVASVEPETQIWINGSSEVEISQTSKIPFHRRSRNQTIFTDFGKPKDRILQRLNNQGRIRGALQEMKGKQKPHFTQGGLVEGVTMKVQKEIIDNADLETQVAASHPVLRGEGKELPSAQDLQHTLDTYQNRIGMNESQKTTKFEISTVFLRNAPEDEHQQNIHSFGKEWTSESIKVEDYERDQLSSTRGNNDLELPSASEGAMKRTSSLVTLDVPTATDPSKFMTTVPDQSYFANQFHYKKHSSFGYTTERWQEHIVPSAGKHGDNTEDTKLVTSKAVVISLEPSIRQFSLVKSSVLDNQEKASDLEMRQVPELQMPLQPDRIFSGKLSRGTLYSSVTDSSFHSKDKTPIHKHTKHHKKHFTTAGGIIGVTLNPYIEKNLVTQTITTKKPFSYFSGDIYNQQRNIDQRQGQAELDHTSRTEYSTSSSVSSSMDLIKQNAWIKIVSQHVEMHQPHLNWNDTSGEDGTWLSRPQSPDLPMQGGPLDQATEEKLSHQSLPDAKQPEVSVNISVQLPSMGTDHLEIKGMNSPEINEKGAAPNFSSMPPTPPREMRRHQTHVTTHRPFISTHGSQKHSWVYGHRRYFPYYPTEKPKRFFFNSRPHHITPRPGTFTNRPEVTAFTAKPTILVNTFGIHTHTNVNPSTTYTTAAKTQSTSLATTTTPPTTVSRSLPKAPKQSNYSLLDRLLIRKPPFYFESTSPRTTTDIVDMLNRHKVPELKREVIMEPKSTTETDPEGNKKRVVHKVIIGSIGSPFRNRHRTWPSGTIVIGRVPGRYTKVRSILKKTRRRPGMSIFLNAIGGPTSATISTTGTTVTTPAIEQNVNTASSLFHKKADIGGHFIYRNKIHRPGFHMRLGEGSHHRSNFANELKPHQPGTPKAPKIINGPNGNVIITAQEDVLLPCDVIGNPKAEISWTKVSTGAILKAGTRHGARFEVFINGTLAIRNSHLRDQGQYVCTARNLHGVDRATFSISVAADPARVLVAETRYISAQPGSVTELTCPATGHPKPRFSWLLPHGQMLRTGTIIQAGRASIAQDGTLRLIGITFSDRGMYKCIVGNAVGSDSASVQLHVVAIPPLMNQSHKNRIVAIKGHPIMLHCSARGTPAPTLRWVVVGGAQVRPSQYLDGRLFVFPNGTLFFKYIVAEDAGQYECMAANMVGMDRSIFDVIVHHNNAPTVAKISAFTPPQSRVVYGGTLQLHCNASGTPAPSIYWQLPSGEIINKDSRNPEGVRALPDGSLVIMDMTEAKSGEYVCIARNAVGEDRMPMRVVVLRRPAKINSKEQANRRIRYGDDFKFDCVASGVPMPRVSWSLPDGTMVNSVLPSDNIGEQSKRYVVFGNGTLFLNRAGIEDQGDYTCYAENHAGKDEMVVHVELDAQPPTIQSSDRSQVHIQAGQDALLKCHASGKPKPTITWLLPNSELLPSSFGRHLIQPDGSLLLKGVKAFDSGQYMCRAQNVAGEAVHLLQLEVSELYAPSINGNIKNLTEEMVTVVKHMSTMIDCQADGSPKPKIVWVLPGNVVLSAPYYGNRISVHYNGSLELRNARSSDSAILLCVARNDAG</sequence>
<evidence type="ECO:0000256" key="7">
    <source>
        <dbReference type="ARBA" id="ARBA00023136"/>
    </source>
</evidence>
<feature type="compositionally biased region" description="Basic and acidic residues" evidence="11">
    <location>
        <begin position="1042"/>
        <end position="1051"/>
    </location>
</feature>
<evidence type="ECO:0000256" key="11">
    <source>
        <dbReference type="SAM" id="MobiDB-lite"/>
    </source>
</evidence>
<feature type="domain" description="Ig-like" evidence="13">
    <location>
        <begin position="2346"/>
        <end position="2435"/>
    </location>
</feature>
<feature type="signal peptide" evidence="12">
    <location>
        <begin position="1"/>
        <end position="23"/>
    </location>
</feature>
<dbReference type="Ensembl" id="ENSEBUT00000017984.1">
    <property type="protein sequence ID" value="ENSEBUP00000017408.1"/>
    <property type="gene ID" value="ENSEBUG00000010876.1"/>
</dbReference>
<keyword evidence="4 12" id="KW-0732">Signal</keyword>
<evidence type="ECO:0000313" key="15">
    <source>
        <dbReference type="Proteomes" id="UP000694388"/>
    </source>
</evidence>
<dbReference type="SMART" id="SM00408">
    <property type="entry name" value="IGc2"/>
    <property type="match status" value="9"/>
</dbReference>
<feature type="region of interest" description="Disordered" evidence="11">
    <location>
        <begin position="1029"/>
        <end position="1077"/>
    </location>
</feature>
<dbReference type="Gene3D" id="3.80.10.10">
    <property type="entry name" value="Ribonuclease Inhibitor"/>
    <property type="match status" value="2"/>
</dbReference>
<feature type="domain" description="Ig-like" evidence="13">
    <location>
        <begin position="566"/>
        <end position="660"/>
    </location>
</feature>
<evidence type="ECO:0000256" key="6">
    <source>
        <dbReference type="ARBA" id="ARBA00022989"/>
    </source>
</evidence>
<keyword evidence="10" id="KW-0393">Immunoglobulin domain</keyword>
<feature type="chain" id="PRO_5044680551" description="Ig-like domain-containing protein" evidence="12">
    <location>
        <begin position="24"/>
        <end position="2828"/>
    </location>
</feature>
<dbReference type="Pfam" id="PF13855">
    <property type="entry name" value="LRR_8"/>
    <property type="match status" value="2"/>
</dbReference>
<evidence type="ECO:0000256" key="5">
    <source>
        <dbReference type="ARBA" id="ARBA00022737"/>
    </source>
</evidence>
<feature type="compositionally biased region" description="Polar residues" evidence="11">
    <location>
        <begin position="1057"/>
        <end position="1066"/>
    </location>
</feature>
<dbReference type="InterPro" id="IPR003591">
    <property type="entry name" value="Leu-rich_rpt_typical-subtyp"/>
</dbReference>
<feature type="domain" description="Ig-like" evidence="13">
    <location>
        <begin position="2544"/>
        <end position="2644"/>
    </location>
</feature>
<feature type="region of interest" description="Disordered" evidence="11">
    <location>
        <begin position="1804"/>
        <end position="1825"/>
    </location>
</feature>
<dbReference type="Proteomes" id="UP000694388">
    <property type="component" value="Unplaced"/>
</dbReference>
<dbReference type="Pfam" id="PF13927">
    <property type="entry name" value="Ig_3"/>
    <property type="match status" value="5"/>
</dbReference>
<dbReference type="InterPro" id="IPR036179">
    <property type="entry name" value="Ig-like_dom_sf"/>
</dbReference>
<dbReference type="OMA" id="WERRANW"/>
<dbReference type="InterPro" id="IPR001611">
    <property type="entry name" value="Leu-rich_rpt"/>
</dbReference>
<dbReference type="SUPFAM" id="SSF52058">
    <property type="entry name" value="L domain-like"/>
    <property type="match status" value="1"/>
</dbReference>
<evidence type="ECO:0000256" key="3">
    <source>
        <dbReference type="ARBA" id="ARBA00022692"/>
    </source>
</evidence>
<dbReference type="GeneTree" id="ENSGT00940000159942"/>
<dbReference type="SMART" id="SM00082">
    <property type="entry name" value="LRRCT"/>
    <property type="match status" value="1"/>
</dbReference>
<evidence type="ECO:0000256" key="9">
    <source>
        <dbReference type="ARBA" id="ARBA00023180"/>
    </source>
</evidence>
<feature type="region of interest" description="Disordered" evidence="11">
    <location>
        <begin position="1455"/>
        <end position="1481"/>
    </location>
</feature>
<dbReference type="InterPro" id="IPR003599">
    <property type="entry name" value="Ig_sub"/>
</dbReference>
<dbReference type="PROSITE" id="PS50835">
    <property type="entry name" value="IG_LIKE"/>
    <property type="match status" value="9"/>
</dbReference>
<keyword evidence="6" id="KW-1133">Transmembrane helix</keyword>
<feature type="region of interest" description="Disordered" evidence="11">
    <location>
        <begin position="1924"/>
        <end position="1947"/>
    </location>
</feature>
<evidence type="ECO:0000256" key="12">
    <source>
        <dbReference type="SAM" id="SignalP"/>
    </source>
</evidence>
<keyword evidence="15" id="KW-1185">Reference proteome</keyword>
<keyword evidence="8" id="KW-1015">Disulfide bond</keyword>
<evidence type="ECO:0000256" key="8">
    <source>
        <dbReference type="ARBA" id="ARBA00023157"/>
    </source>
</evidence>
<keyword evidence="2" id="KW-0433">Leucine-rich repeat</keyword>
<feature type="region of interest" description="Disordered" evidence="11">
    <location>
        <begin position="884"/>
        <end position="910"/>
    </location>
</feature>
<reference evidence="14" key="1">
    <citation type="submission" date="2025-05" db="UniProtKB">
        <authorList>
            <consortium name="Ensembl"/>
        </authorList>
    </citation>
    <scope>IDENTIFICATION</scope>
</reference>
<dbReference type="FunFam" id="2.60.40.10:FF:000032">
    <property type="entry name" value="palladin isoform X1"/>
    <property type="match status" value="1"/>
</dbReference>
<keyword evidence="3" id="KW-0812">Transmembrane</keyword>
<feature type="region of interest" description="Disordered" evidence="11">
    <location>
        <begin position="1258"/>
        <end position="1280"/>
    </location>
</feature>
<dbReference type="Gene3D" id="2.60.40.10">
    <property type="entry name" value="Immunoglobulins"/>
    <property type="match status" value="9"/>
</dbReference>
<evidence type="ECO:0000256" key="10">
    <source>
        <dbReference type="ARBA" id="ARBA00023319"/>
    </source>
</evidence>
<dbReference type="CDD" id="cd00096">
    <property type="entry name" value="Ig"/>
    <property type="match status" value="4"/>
</dbReference>
<organism evidence="14 15">
    <name type="scientific">Eptatretus burgeri</name>
    <name type="common">Inshore hagfish</name>
    <dbReference type="NCBI Taxonomy" id="7764"/>
    <lineage>
        <taxon>Eukaryota</taxon>
        <taxon>Metazoa</taxon>
        <taxon>Chordata</taxon>
        <taxon>Craniata</taxon>
        <taxon>Vertebrata</taxon>
        <taxon>Cyclostomata</taxon>
        <taxon>Myxini</taxon>
        <taxon>Myxiniformes</taxon>
        <taxon>Myxinidae</taxon>
        <taxon>Eptatretinae</taxon>
        <taxon>Eptatretus</taxon>
    </lineage>
</organism>
<evidence type="ECO:0000313" key="14">
    <source>
        <dbReference type="Ensembl" id="ENSEBUP00000017408.1"/>
    </source>
</evidence>
<dbReference type="InterPro" id="IPR032675">
    <property type="entry name" value="LRR_dom_sf"/>
</dbReference>
<keyword evidence="7" id="KW-0472">Membrane</keyword>
<evidence type="ECO:0000256" key="2">
    <source>
        <dbReference type="ARBA" id="ARBA00022614"/>
    </source>
</evidence>
<feature type="compositionally biased region" description="Basic and acidic residues" evidence="11">
    <location>
        <begin position="1067"/>
        <end position="1077"/>
    </location>
</feature>
<dbReference type="Ensembl" id="ENSEBUT00000017998.1">
    <property type="protein sequence ID" value="ENSEBUP00000017422.1"/>
    <property type="gene ID" value="ENSEBUG00000010876.1"/>
</dbReference>
<dbReference type="InterPro" id="IPR013783">
    <property type="entry name" value="Ig-like_fold"/>
</dbReference>
<dbReference type="InterPro" id="IPR000483">
    <property type="entry name" value="Cys-rich_flank_reg_C"/>
</dbReference>
<dbReference type="PANTHER" id="PTHR45842:SF25">
    <property type="entry name" value="CARBOXYPEPTIDASE N SUBUNIT 2-LIKE"/>
    <property type="match status" value="1"/>
</dbReference>
<accession>A0A8C4QNB7</accession>
<dbReference type="InterPro" id="IPR003598">
    <property type="entry name" value="Ig_sub2"/>
</dbReference>
<proteinExistence type="predicted"/>
<dbReference type="Pfam" id="PF07679">
    <property type="entry name" value="I-set"/>
    <property type="match status" value="4"/>
</dbReference>